<dbReference type="InterPro" id="IPR001128">
    <property type="entry name" value="Cyt_P450"/>
</dbReference>
<dbReference type="OrthoDB" id="1470350at2759"/>
<keyword evidence="4 5" id="KW-0408">Iron</keyword>
<dbReference type="PANTHER" id="PTHR24296">
    <property type="entry name" value="CYTOCHROME P450"/>
    <property type="match status" value="1"/>
</dbReference>
<evidence type="ECO:0000256" key="7">
    <source>
        <dbReference type="SAM" id="MobiDB-lite"/>
    </source>
</evidence>
<dbReference type="InterPro" id="IPR017972">
    <property type="entry name" value="Cyt_P450_CS"/>
</dbReference>
<evidence type="ECO:0000256" key="8">
    <source>
        <dbReference type="SAM" id="Phobius"/>
    </source>
</evidence>
<accession>A0A5C3ESQ5</accession>
<keyword evidence="6" id="KW-0503">Monooxygenase</keyword>
<evidence type="ECO:0000256" key="5">
    <source>
        <dbReference type="PIRSR" id="PIRSR602401-1"/>
    </source>
</evidence>
<evidence type="ECO:0000313" key="9">
    <source>
        <dbReference type="EMBL" id="SPO34755.1"/>
    </source>
</evidence>
<dbReference type="InterPro" id="IPR036396">
    <property type="entry name" value="Cyt_P450_sf"/>
</dbReference>
<keyword evidence="2 5" id="KW-0479">Metal-binding</keyword>
<dbReference type="PROSITE" id="PS00086">
    <property type="entry name" value="CYTOCHROME_P450"/>
    <property type="match status" value="1"/>
</dbReference>
<keyword evidence="8" id="KW-0812">Transmembrane</keyword>
<keyword evidence="3 6" id="KW-0560">Oxidoreductase</keyword>
<keyword evidence="10" id="KW-1185">Reference proteome</keyword>
<evidence type="ECO:0000256" key="4">
    <source>
        <dbReference type="ARBA" id="ARBA00023004"/>
    </source>
</evidence>
<proteinExistence type="inferred from homology"/>
<evidence type="ECO:0000256" key="6">
    <source>
        <dbReference type="RuleBase" id="RU000461"/>
    </source>
</evidence>
<evidence type="ECO:0000256" key="2">
    <source>
        <dbReference type="ARBA" id="ARBA00022723"/>
    </source>
</evidence>
<keyword evidence="8" id="KW-0472">Membrane</keyword>
<dbReference type="PRINTS" id="PR00463">
    <property type="entry name" value="EP450I"/>
</dbReference>
<evidence type="ECO:0000256" key="1">
    <source>
        <dbReference type="ARBA" id="ARBA00010617"/>
    </source>
</evidence>
<evidence type="ECO:0000256" key="3">
    <source>
        <dbReference type="ARBA" id="ARBA00023002"/>
    </source>
</evidence>
<dbReference type="Pfam" id="PF00067">
    <property type="entry name" value="p450"/>
    <property type="match status" value="1"/>
</dbReference>
<dbReference type="GO" id="GO:0016705">
    <property type="term" value="F:oxidoreductase activity, acting on paired donors, with incorporation or reduction of molecular oxygen"/>
    <property type="evidence" value="ECO:0007669"/>
    <property type="project" value="InterPro"/>
</dbReference>
<dbReference type="GO" id="GO:0006629">
    <property type="term" value="P:lipid metabolic process"/>
    <property type="evidence" value="ECO:0007669"/>
    <property type="project" value="UniProtKB-ARBA"/>
</dbReference>
<keyword evidence="5 6" id="KW-0349">Heme</keyword>
<feature type="region of interest" description="Disordered" evidence="7">
    <location>
        <begin position="307"/>
        <end position="327"/>
    </location>
</feature>
<reference evidence="9 10" key="1">
    <citation type="submission" date="2018-03" db="EMBL/GenBank/DDBJ databases">
        <authorList>
            <person name="Guldener U."/>
        </authorList>
    </citation>
    <scope>NUCLEOTIDE SEQUENCE [LARGE SCALE GENOMIC DNA]</scope>
    <source>
        <strain evidence="9 10">DAOM196992</strain>
    </source>
</reference>
<dbReference type="GO" id="GO:0020037">
    <property type="term" value="F:heme binding"/>
    <property type="evidence" value="ECO:0007669"/>
    <property type="project" value="InterPro"/>
</dbReference>
<organism evidence="9 10">
    <name type="scientific">Pseudozyma flocculosa</name>
    <dbReference type="NCBI Taxonomy" id="84751"/>
    <lineage>
        <taxon>Eukaryota</taxon>
        <taxon>Fungi</taxon>
        <taxon>Dikarya</taxon>
        <taxon>Basidiomycota</taxon>
        <taxon>Ustilaginomycotina</taxon>
        <taxon>Ustilaginomycetes</taxon>
        <taxon>Ustilaginales</taxon>
        <taxon>Ustilaginaceae</taxon>
        <taxon>Pseudozyma</taxon>
    </lineage>
</organism>
<comment type="cofactor">
    <cofactor evidence="5">
        <name>heme</name>
        <dbReference type="ChEBI" id="CHEBI:30413"/>
    </cofactor>
</comment>
<dbReference type="GO" id="GO:0005506">
    <property type="term" value="F:iron ion binding"/>
    <property type="evidence" value="ECO:0007669"/>
    <property type="project" value="InterPro"/>
</dbReference>
<comment type="similarity">
    <text evidence="1 6">Belongs to the cytochrome P450 family.</text>
</comment>
<feature type="transmembrane region" description="Helical" evidence="8">
    <location>
        <begin position="26"/>
        <end position="48"/>
    </location>
</feature>
<feature type="binding site" description="axial binding residue" evidence="5">
    <location>
        <position position="518"/>
    </location>
    <ligand>
        <name>heme</name>
        <dbReference type="ChEBI" id="CHEBI:30413"/>
    </ligand>
    <ligandPart>
        <name>Fe</name>
        <dbReference type="ChEBI" id="CHEBI:18248"/>
    </ligandPart>
</feature>
<dbReference type="SUPFAM" id="SSF48264">
    <property type="entry name" value="Cytochrome P450"/>
    <property type="match status" value="1"/>
</dbReference>
<dbReference type="AlphaFoldDB" id="A0A5C3ESQ5"/>
<dbReference type="PRINTS" id="PR00385">
    <property type="entry name" value="P450"/>
</dbReference>
<sequence>MSPAPADMIRVEQPLLRAVLDNVHALVGHTGILLPSILVVLAVLCLMYPDRVAFSPPRNRKELAYLPGYPLIGNLIEMMKLDLTKQLEFHLEQFKHSPYGYQISIPKQGTGSIIMLHRPEYIEYVQKTNFGNYIKGENFRQRFKDFLGSTGIFVADGHAWKTQRKMASHIFSVYQFRTWVQTVVHHELESAISLLDTLTERAESKTGGPATIRLPDLFFRYTLNSFGKMAFAKDIECLTADPSCLDKEVKFAAAFDHVQEAINNRFLNPFWPILERVTKEGRRTRRNVAAIREFGLDIVDERLKERESGGASAGTGEKQGSSDEKLQQRKEGKDLLDLFMDLTTDREELLEVVLNFIIAGRDTTASSLAWLFYELFRHPEYVDQIRNEVRSVLRDESDGSLKLLPYEQLKDLPFTTAVFNETIRLHPPVPRNGKTAVKDDVIVPQGPTAAGLPPIKVYAGEQIGWCDWAIARCTDVWGPDAAEFRPERFLEVHQDGTKSVKNYGQWKFHVFNGGPRLCLGMTLATYEALAWVAAVIDRYDFGWATEEQGQQAHWPLRYKNSVTHPSEMYTATVVKR</sequence>
<keyword evidence="8" id="KW-1133">Transmembrane helix</keyword>
<dbReference type="Gene3D" id="1.10.630.10">
    <property type="entry name" value="Cytochrome P450"/>
    <property type="match status" value="1"/>
</dbReference>
<evidence type="ECO:0000313" key="10">
    <source>
        <dbReference type="Proteomes" id="UP000323386"/>
    </source>
</evidence>
<dbReference type="GO" id="GO:0004497">
    <property type="term" value="F:monooxygenase activity"/>
    <property type="evidence" value="ECO:0007669"/>
    <property type="project" value="UniProtKB-KW"/>
</dbReference>
<protein>
    <submittedName>
        <fullName evidence="9">Related to Cytochrome P450</fullName>
    </submittedName>
</protein>
<dbReference type="InterPro" id="IPR002401">
    <property type="entry name" value="Cyt_P450_E_grp-I"/>
</dbReference>
<dbReference type="EMBL" id="OOIP01000001">
    <property type="protein sequence ID" value="SPO34755.1"/>
    <property type="molecule type" value="Genomic_DNA"/>
</dbReference>
<name>A0A5C3ESQ5_9BASI</name>
<dbReference type="Proteomes" id="UP000323386">
    <property type="component" value="Unassembled WGS sequence"/>
</dbReference>
<gene>
    <name evidence="9" type="ORF">PSFLO_00226</name>
</gene>